<feature type="compositionally biased region" description="Basic and acidic residues" evidence="1">
    <location>
        <begin position="1"/>
        <end position="10"/>
    </location>
</feature>
<sequence length="234" mass="26009">MTTAFADRKHPLGRLNPPDPEDSKKYGNAEEAIRGAFGDFAWVDKLLDEVFDFSVAGLLVDAIGVDYGQLKVIADVWNDVRWATADLRENLMAGYADLDPHWQGNAADAFGVYLRNWYDACHEQEAACDKIRDQLYDMSDMLDQFVQTLCSVIGFVIDLLEFPGIAPLKIAMNFKEMLDTIKRVKALADTLIDGTQAVTGILIWFRDHDATQTIPQVNVTPPAKPYGGPENPGV</sequence>
<dbReference type="InterPro" id="IPR036689">
    <property type="entry name" value="ESAT-6-like_sf"/>
</dbReference>
<dbReference type="SUPFAM" id="SSF140453">
    <property type="entry name" value="EsxAB dimer-like"/>
    <property type="match status" value="1"/>
</dbReference>
<protein>
    <recommendedName>
        <fullName evidence="4">WXG100 family type VII secretion target</fullName>
    </recommendedName>
</protein>
<dbReference type="EMBL" id="CP127173">
    <property type="protein sequence ID" value="WIV54292.1"/>
    <property type="molecule type" value="Genomic_DNA"/>
</dbReference>
<evidence type="ECO:0000256" key="1">
    <source>
        <dbReference type="SAM" id="MobiDB-lite"/>
    </source>
</evidence>
<proteinExistence type="predicted"/>
<dbReference type="RefSeq" id="WP_285450897.1">
    <property type="nucleotide sequence ID" value="NZ_CP127173.1"/>
</dbReference>
<keyword evidence="3" id="KW-1185">Reference proteome</keyword>
<reference evidence="2 3" key="1">
    <citation type="submission" date="2023-06" db="EMBL/GenBank/DDBJ databases">
        <authorList>
            <person name="Oyuntsetseg B."/>
            <person name="Kim S.B."/>
        </authorList>
    </citation>
    <scope>NUCLEOTIDE SEQUENCE [LARGE SCALE GENOMIC DNA]</scope>
    <source>
        <strain evidence="2 3">2-2</strain>
    </source>
</reference>
<feature type="region of interest" description="Disordered" evidence="1">
    <location>
        <begin position="1"/>
        <end position="26"/>
    </location>
</feature>
<dbReference type="Proteomes" id="UP001227101">
    <property type="component" value="Chromosome"/>
</dbReference>
<name>A0ABY8XF95_9PSEU</name>
<organism evidence="2 3">
    <name type="scientific">Amycolatopsis nalaikhensis</name>
    <dbReference type="NCBI Taxonomy" id="715472"/>
    <lineage>
        <taxon>Bacteria</taxon>
        <taxon>Bacillati</taxon>
        <taxon>Actinomycetota</taxon>
        <taxon>Actinomycetes</taxon>
        <taxon>Pseudonocardiales</taxon>
        <taxon>Pseudonocardiaceae</taxon>
        <taxon>Amycolatopsis</taxon>
    </lineage>
</organism>
<evidence type="ECO:0000313" key="3">
    <source>
        <dbReference type="Proteomes" id="UP001227101"/>
    </source>
</evidence>
<accession>A0ABY8XF95</accession>
<dbReference type="Gene3D" id="1.10.287.1060">
    <property type="entry name" value="ESAT-6-like"/>
    <property type="match status" value="1"/>
</dbReference>
<evidence type="ECO:0000313" key="2">
    <source>
        <dbReference type="EMBL" id="WIV54292.1"/>
    </source>
</evidence>
<evidence type="ECO:0008006" key="4">
    <source>
        <dbReference type="Google" id="ProtNLM"/>
    </source>
</evidence>
<gene>
    <name evidence="2" type="ORF">QP939_36275</name>
</gene>